<evidence type="ECO:0000259" key="14">
    <source>
        <dbReference type="Pfam" id="PF02932"/>
    </source>
</evidence>
<keyword evidence="5 11" id="KW-0812">Transmembrane</keyword>
<keyword evidence="4" id="KW-1003">Cell membrane</keyword>
<dbReference type="SUPFAM" id="SSF63712">
    <property type="entry name" value="Nicotinic receptor ligand binding domain-like"/>
    <property type="match status" value="1"/>
</dbReference>
<evidence type="ECO:0000256" key="3">
    <source>
        <dbReference type="ARBA" id="ARBA00022448"/>
    </source>
</evidence>
<keyword evidence="7 11" id="KW-1133">Transmembrane helix</keyword>
<dbReference type="GO" id="GO:0004888">
    <property type="term" value="F:transmembrane signaling receptor activity"/>
    <property type="evidence" value="ECO:0007669"/>
    <property type="project" value="InterPro"/>
</dbReference>
<gene>
    <name evidence="15" type="ORF">CYNAS_LOCUS15901</name>
</gene>
<keyword evidence="10 11" id="KW-0407">Ion channel</keyword>
<dbReference type="InterPro" id="IPR036734">
    <property type="entry name" value="Neur_chan_lig-bd_sf"/>
</dbReference>
<comment type="subcellular location">
    <subcellularLocation>
        <location evidence="2">Cell membrane</location>
    </subcellularLocation>
    <subcellularLocation>
        <location evidence="1">Membrane</location>
        <topology evidence="1">Multi-pass membrane protein</topology>
    </subcellularLocation>
</comment>
<dbReference type="GO" id="GO:0005886">
    <property type="term" value="C:plasma membrane"/>
    <property type="evidence" value="ECO:0007669"/>
    <property type="project" value="UniProtKB-SubCell"/>
</dbReference>
<feature type="domain" description="Neurotransmitter-gated ion-channel transmembrane" evidence="14">
    <location>
        <begin position="355"/>
        <end position="466"/>
    </location>
</feature>
<evidence type="ECO:0000313" key="15">
    <source>
        <dbReference type="EMBL" id="CAJ0603918.1"/>
    </source>
</evidence>
<dbReference type="InterPro" id="IPR036719">
    <property type="entry name" value="Neuro-gated_channel_TM_sf"/>
</dbReference>
<evidence type="ECO:0000313" key="16">
    <source>
        <dbReference type="Proteomes" id="UP001176961"/>
    </source>
</evidence>
<dbReference type="GO" id="GO:0005230">
    <property type="term" value="F:extracellular ligand-gated monoatomic ion channel activity"/>
    <property type="evidence" value="ECO:0007669"/>
    <property type="project" value="InterPro"/>
</dbReference>
<feature type="transmembrane region" description="Helical" evidence="11">
    <location>
        <begin position="348"/>
        <end position="372"/>
    </location>
</feature>
<dbReference type="Pfam" id="PF02931">
    <property type="entry name" value="Neur_chan_LBD"/>
    <property type="match status" value="1"/>
</dbReference>
<dbReference type="Gene3D" id="1.20.58.390">
    <property type="entry name" value="Neurotransmitter-gated ion-channel transmembrane domain"/>
    <property type="match status" value="1"/>
</dbReference>
<dbReference type="FunFam" id="2.70.170.10:FF:000045">
    <property type="entry name" value="Predicted protein"/>
    <property type="match status" value="1"/>
</dbReference>
<proteinExistence type="inferred from homology"/>
<dbReference type="PRINTS" id="PR00253">
    <property type="entry name" value="GABAARECEPTR"/>
</dbReference>
<name>A0AA36MB19_CYLNA</name>
<feature type="domain" description="Neurotransmitter-gated ion-channel ligand-binding" evidence="13">
    <location>
        <begin position="133"/>
        <end position="346"/>
    </location>
</feature>
<protein>
    <submittedName>
        <fullName evidence="15">Uncharacterized protein</fullName>
    </submittedName>
</protein>
<dbReference type="SUPFAM" id="SSF90112">
    <property type="entry name" value="Neurotransmitter-gated ion-channel transmembrane pore"/>
    <property type="match status" value="1"/>
</dbReference>
<feature type="transmembrane region" description="Helical" evidence="11">
    <location>
        <begin position="516"/>
        <end position="533"/>
    </location>
</feature>
<evidence type="ECO:0000256" key="9">
    <source>
        <dbReference type="ARBA" id="ARBA00023136"/>
    </source>
</evidence>
<dbReference type="PRINTS" id="PR00252">
    <property type="entry name" value="NRIONCHANNEL"/>
</dbReference>
<keyword evidence="6" id="KW-0732">Signal</keyword>
<evidence type="ECO:0000256" key="6">
    <source>
        <dbReference type="ARBA" id="ARBA00022729"/>
    </source>
</evidence>
<comment type="caution">
    <text evidence="15">The sequence shown here is derived from an EMBL/GenBank/DDBJ whole genome shotgun (WGS) entry which is preliminary data.</text>
</comment>
<evidence type="ECO:0000256" key="8">
    <source>
        <dbReference type="ARBA" id="ARBA00023065"/>
    </source>
</evidence>
<dbReference type="Proteomes" id="UP001176961">
    <property type="component" value="Unassembled WGS sequence"/>
</dbReference>
<keyword evidence="16" id="KW-1185">Reference proteome</keyword>
<evidence type="ECO:0000256" key="4">
    <source>
        <dbReference type="ARBA" id="ARBA00022475"/>
    </source>
</evidence>
<evidence type="ECO:0000256" key="5">
    <source>
        <dbReference type="ARBA" id="ARBA00022692"/>
    </source>
</evidence>
<dbReference type="Gene3D" id="2.70.170.10">
    <property type="entry name" value="Neurotransmitter-gated ion-channel ligand-binding domain"/>
    <property type="match status" value="1"/>
</dbReference>
<dbReference type="InterPro" id="IPR018000">
    <property type="entry name" value="Neurotransmitter_ion_chnl_CS"/>
</dbReference>
<evidence type="ECO:0000259" key="13">
    <source>
        <dbReference type="Pfam" id="PF02931"/>
    </source>
</evidence>
<dbReference type="PANTHER" id="PTHR18945">
    <property type="entry name" value="NEUROTRANSMITTER GATED ION CHANNEL"/>
    <property type="match status" value="1"/>
</dbReference>
<keyword evidence="3 11" id="KW-0813">Transport</keyword>
<evidence type="ECO:0000256" key="7">
    <source>
        <dbReference type="ARBA" id="ARBA00022989"/>
    </source>
</evidence>
<dbReference type="InterPro" id="IPR006029">
    <property type="entry name" value="Neurotrans-gated_channel_TM"/>
</dbReference>
<feature type="transmembrane region" description="Helical" evidence="11">
    <location>
        <begin position="379"/>
        <end position="398"/>
    </location>
</feature>
<evidence type="ECO:0000256" key="11">
    <source>
        <dbReference type="RuleBase" id="RU000687"/>
    </source>
</evidence>
<dbReference type="EMBL" id="CATQJL010000305">
    <property type="protein sequence ID" value="CAJ0603918.1"/>
    <property type="molecule type" value="Genomic_DNA"/>
</dbReference>
<dbReference type="AlphaFoldDB" id="A0AA36MB19"/>
<reference evidence="15" key="1">
    <citation type="submission" date="2023-07" db="EMBL/GenBank/DDBJ databases">
        <authorList>
            <consortium name="CYATHOMIX"/>
        </authorList>
    </citation>
    <scope>NUCLEOTIDE SEQUENCE</scope>
    <source>
        <strain evidence="15">N/A</strain>
    </source>
</reference>
<dbReference type="NCBIfam" id="TIGR00860">
    <property type="entry name" value="LIC"/>
    <property type="match status" value="1"/>
</dbReference>
<feature type="region of interest" description="Disordered" evidence="12">
    <location>
        <begin position="452"/>
        <end position="471"/>
    </location>
</feature>
<evidence type="ECO:0000256" key="2">
    <source>
        <dbReference type="ARBA" id="ARBA00004236"/>
    </source>
</evidence>
<dbReference type="PROSITE" id="PS00236">
    <property type="entry name" value="NEUROTR_ION_CHANNEL"/>
    <property type="match status" value="1"/>
</dbReference>
<feature type="transmembrane region" description="Helical" evidence="11">
    <location>
        <begin position="413"/>
        <end position="434"/>
    </location>
</feature>
<dbReference type="InterPro" id="IPR006202">
    <property type="entry name" value="Neur_chan_lig-bd"/>
</dbReference>
<evidence type="ECO:0000256" key="10">
    <source>
        <dbReference type="ARBA" id="ARBA00023303"/>
    </source>
</evidence>
<dbReference type="CDD" id="cd18993">
    <property type="entry name" value="LGIC_ECD_GluCl"/>
    <property type="match status" value="1"/>
</dbReference>
<evidence type="ECO:0000256" key="1">
    <source>
        <dbReference type="ARBA" id="ARBA00004141"/>
    </source>
</evidence>
<comment type="similarity">
    <text evidence="11">Belongs to the ligand-gated ion channel (TC 1.A.9) family.</text>
</comment>
<keyword evidence="9 11" id="KW-0472">Membrane</keyword>
<accession>A0AA36MB19</accession>
<organism evidence="15 16">
    <name type="scientific">Cylicocyclus nassatus</name>
    <name type="common">Nematode worm</name>
    <dbReference type="NCBI Taxonomy" id="53992"/>
    <lineage>
        <taxon>Eukaryota</taxon>
        <taxon>Metazoa</taxon>
        <taxon>Ecdysozoa</taxon>
        <taxon>Nematoda</taxon>
        <taxon>Chromadorea</taxon>
        <taxon>Rhabditida</taxon>
        <taxon>Rhabditina</taxon>
        <taxon>Rhabditomorpha</taxon>
        <taxon>Strongyloidea</taxon>
        <taxon>Strongylidae</taxon>
        <taxon>Cylicocyclus</taxon>
    </lineage>
</organism>
<dbReference type="InterPro" id="IPR006201">
    <property type="entry name" value="Neur_channel"/>
</dbReference>
<dbReference type="Pfam" id="PF02932">
    <property type="entry name" value="Neur_chan_memb"/>
    <property type="match status" value="1"/>
</dbReference>
<dbReference type="InterPro" id="IPR038050">
    <property type="entry name" value="Neuro_actylchol_rec"/>
</dbReference>
<evidence type="ECO:0000256" key="12">
    <source>
        <dbReference type="SAM" id="MobiDB-lite"/>
    </source>
</evidence>
<sequence length="536" mass="62425">MFDLVFVWRSFLRSYSNTLLYRIKVVCRGTASNANCKSMKLSVNLIMRTQFVKFLVYLRIVPKISNVSARKDDWGIDEHEVQKFIKARAAELNDLPLLDWWQKWKVDANPPKMIDLRSRYDFYRENEKVKSDEVIQKILSHSYDTLIRPPIVDDMGKDLPAKVDVQCYVRSMSNIDFVRMEYTLQLTFRQFWQDPRLAYTKMFPDRIIPKFLVITEPHLIWTPDTFFMNEKNAHRHTIDKLNVMIRIHSNGDVLYSERISLTLSCAMHLQKYPMDEQMCGLYLASYAYTTDDIVYRWKSEDPIQLHPLLNTSLPNFSVEPAEISTCTSTTATGEYSCIQAVFVLKRMFSYYFAQIYLPSTLLVIVSWVSFWLDRDAVPARVTLGVTTLLTMTTTAIGINSNLPAVSYIKAVDVWIGACLAFIFATVLEYAFVSYQAGLPKYSKHCGPQEHKAELEPDNRISHASSRKDSWGTSKHEMRKILKVKAAGLNELPLLNWWQKWKVGADPPKMIDLRSRLLFPALFVLFNVFYWIWYSEL</sequence>
<keyword evidence="8 11" id="KW-0406">Ion transport</keyword>
<dbReference type="InterPro" id="IPR006028">
    <property type="entry name" value="GABAA/Glycine_rcpt"/>
</dbReference>